<dbReference type="OrthoDB" id="10030313at2759"/>
<comment type="caution">
    <text evidence="2">The sequence shown here is derived from an EMBL/GenBank/DDBJ whole genome shotgun (WGS) entry which is preliminary data.</text>
</comment>
<dbReference type="AlphaFoldDB" id="A0A9P5CRI5"/>
<evidence type="ECO:0000256" key="1">
    <source>
        <dbReference type="SAM" id="MobiDB-lite"/>
    </source>
</evidence>
<accession>A0A9P5CRI5</accession>
<evidence type="ECO:0000313" key="3">
    <source>
        <dbReference type="Proteomes" id="UP000803844"/>
    </source>
</evidence>
<dbReference type="Proteomes" id="UP000803844">
    <property type="component" value="Unassembled WGS sequence"/>
</dbReference>
<evidence type="ECO:0000313" key="2">
    <source>
        <dbReference type="EMBL" id="KAF3767135.1"/>
    </source>
</evidence>
<dbReference type="GeneID" id="63837431"/>
<protein>
    <submittedName>
        <fullName evidence="2">Uncharacterized protein</fullName>
    </submittedName>
</protein>
<keyword evidence="3" id="KW-1185">Reference proteome</keyword>
<name>A0A9P5CRI5_CRYP1</name>
<organism evidence="2 3">
    <name type="scientific">Cryphonectria parasitica (strain ATCC 38755 / EP155)</name>
    <dbReference type="NCBI Taxonomy" id="660469"/>
    <lineage>
        <taxon>Eukaryota</taxon>
        <taxon>Fungi</taxon>
        <taxon>Dikarya</taxon>
        <taxon>Ascomycota</taxon>
        <taxon>Pezizomycotina</taxon>
        <taxon>Sordariomycetes</taxon>
        <taxon>Sordariomycetidae</taxon>
        <taxon>Diaporthales</taxon>
        <taxon>Cryphonectriaceae</taxon>
        <taxon>Cryphonectria-Endothia species complex</taxon>
        <taxon>Cryphonectria</taxon>
    </lineage>
</organism>
<dbReference type="EMBL" id="MU032346">
    <property type="protein sequence ID" value="KAF3767135.1"/>
    <property type="molecule type" value="Genomic_DNA"/>
</dbReference>
<gene>
    <name evidence="2" type="ORF">M406DRAFT_328235</name>
</gene>
<reference evidence="2" key="1">
    <citation type="journal article" date="2020" name="Phytopathology">
        <title>Genome sequence of the chestnut blight fungus Cryphonectria parasitica EP155: A fundamental resource for an archetypical invasive plant pathogen.</title>
        <authorList>
            <person name="Crouch J.A."/>
            <person name="Dawe A."/>
            <person name="Aerts A."/>
            <person name="Barry K."/>
            <person name="Churchill A.C.L."/>
            <person name="Grimwood J."/>
            <person name="Hillman B."/>
            <person name="Milgroom M.G."/>
            <person name="Pangilinan J."/>
            <person name="Smith M."/>
            <person name="Salamov A."/>
            <person name="Schmutz J."/>
            <person name="Yadav J."/>
            <person name="Grigoriev I.V."/>
            <person name="Nuss D."/>
        </authorList>
    </citation>
    <scope>NUCLEOTIDE SEQUENCE</scope>
    <source>
        <strain evidence="2">EP155</strain>
    </source>
</reference>
<sequence>MGNKPLQKGSRAKGPQKGSFNPHYDDRNKKHGVLSDFRAQQLGPLIILRFHSPKAQHQALARLEAFYESKDAVGTYISLANPQTRRLCPNYKAFNLPTSAIYDWLVAMRTAELGASQSIAGKFEAAFQGWWGPFVNTEESRLLAHLAQAGCFGRLSARGEVPSYLISVSEQSAILHEALHALYFLHSDYRDRAQEVWDRLSKRCQLTIQQGMVLRGYGSHVWVDEFQAYVSENVGEFGNKTKEECTEVKKLLLSAQEVAWKELGMNISAIHQGP</sequence>
<feature type="region of interest" description="Disordered" evidence="1">
    <location>
        <begin position="1"/>
        <end position="25"/>
    </location>
</feature>
<dbReference type="RefSeq" id="XP_040778096.1">
    <property type="nucleotide sequence ID" value="XM_040920302.1"/>
</dbReference>
<proteinExistence type="predicted"/>